<sequence>MRAPVLLGGVEFRRGGAGVRQEEIRVVAKTAQATWHVEDFAVPFAFSDDRLRVVGAAHEDQEADEVRLAFSHLREGGEVGEQLLVVARVGFRFAGIAGGKDTGGAAERPDAQAGIVGERRQAAVLGGVAGLGERVLGEGAVRFLGFRDAKLALRDDFEAERREQRVQLLHLLGVVRGEDELLHAASAFCCSATSWRMPICARSISTFICSRVKGSPSAVPCTSTMPPWPVMMTFMSVSQLASSG</sequence>
<evidence type="ECO:0000313" key="1">
    <source>
        <dbReference type="EMBL" id="MPN26055.1"/>
    </source>
</evidence>
<accession>A0A645GH91</accession>
<dbReference type="AlphaFoldDB" id="A0A645GH91"/>
<name>A0A645GH91_9ZZZZ</name>
<reference evidence="1" key="1">
    <citation type="submission" date="2019-08" db="EMBL/GenBank/DDBJ databases">
        <authorList>
            <person name="Kucharzyk K."/>
            <person name="Murdoch R.W."/>
            <person name="Higgins S."/>
            <person name="Loffler F."/>
        </authorList>
    </citation>
    <scope>NUCLEOTIDE SEQUENCE</scope>
</reference>
<dbReference type="EMBL" id="VSSQ01075461">
    <property type="protein sequence ID" value="MPN26055.1"/>
    <property type="molecule type" value="Genomic_DNA"/>
</dbReference>
<comment type="caution">
    <text evidence="1">The sequence shown here is derived from an EMBL/GenBank/DDBJ whole genome shotgun (WGS) entry which is preliminary data.</text>
</comment>
<gene>
    <name evidence="1" type="ORF">SDC9_173477</name>
</gene>
<organism evidence="1">
    <name type="scientific">bioreactor metagenome</name>
    <dbReference type="NCBI Taxonomy" id="1076179"/>
    <lineage>
        <taxon>unclassified sequences</taxon>
        <taxon>metagenomes</taxon>
        <taxon>ecological metagenomes</taxon>
    </lineage>
</organism>
<proteinExistence type="predicted"/>
<protein>
    <submittedName>
        <fullName evidence="1">Uncharacterized protein</fullName>
    </submittedName>
</protein>